<sequence>MGQVLLVLGVQLFSFLADKDFLASVVVFHADKALVLEQIQRRIDHPRAGAVVPLGKRFDLFDQLIAMAGAAAEDIQNDQPQFAVAKETLATSAAAAAMVAVFAGITVAPAWPTPLFMMMSHGYLLLFLIYLIYI</sequence>
<keyword evidence="1" id="KW-0472">Membrane</keyword>
<feature type="transmembrane region" description="Helical" evidence="1">
    <location>
        <begin position="89"/>
        <end position="108"/>
    </location>
</feature>
<keyword evidence="1" id="KW-0812">Transmembrane</keyword>
<gene>
    <name evidence="2" type="ORF">NCTC5047_03015</name>
</gene>
<keyword evidence="1" id="KW-1133">Transmembrane helix</keyword>
<dbReference type="EMBL" id="UGLH01000006">
    <property type="protein sequence ID" value="STT82075.1"/>
    <property type="molecule type" value="Genomic_DNA"/>
</dbReference>
<evidence type="ECO:0000256" key="1">
    <source>
        <dbReference type="SAM" id="Phobius"/>
    </source>
</evidence>
<name>A0A377XID7_KLEPN</name>
<dbReference type="Proteomes" id="UP000254340">
    <property type="component" value="Unassembled WGS sequence"/>
</dbReference>
<dbReference type="AlphaFoldDB" id="A0A377XID7"/>
<organism evidence="2 3">
    <name type="scientific">Klebsiella pneumoniae</name>
    <dbReference type="NCBI Taxonomy" id="573"/>
    <lineage>
        <taxon>Bacteria</taxon>
        <taxon>Pseudomonadati</taxon>
        <taxon>Pseudomonadota</taxon>
        <taxon>Gammaproteobacteria</taxon>
        <taxon>Enterobacterales</taxon>
        <taxon>Enterobacteriaceae</taxon>
        <taxon>Klebsiella/Raoultella group</taxon>
        <taxon>Klebsiella</taxon>
        <taxon>Klebsiella pneumoniae complex</taxon>
    </lineage>
</organism>
<feature type="transmembrane region" description="Helical" evidence="1">
    <location>
        <begin position="115"/>
        <end position="133"/>
    </location>
</feature>
<proteinExistence type="predicted"/>
<evidence type="ECO:0000313" key="3">
    <source>
        <dbReference type="Proteomes" id="UP000254340"/>
    </source>
</evidence>
<protein>
    <submittedName>
        <fullName evidence="2">Uncharacterized protein</fullName>
    </submittedName>
</protein>
<accession>A0A377XID7</accession>
<evidence type="ECO:0000313" key="2">
    <source>
        <dbReference type="EMBL" id="STT82075.1"/>
    </source>
</evidence>
<reference evidence="2 3" key="1">
    <citation type="submission" date="2018-06" db="EMBL/GenBank/DDBJ databases">
        <authorList>
            <consortium name="Pathogen Informatics"/>
            <person name="Doyle S."/>
        </authorList>
    </citation>
    <scope>NUCLEOTIDE SEQUENCE [LARGE SCALE GENOMIC DNA]</scope>
    <source>
        <strain evidence="2 3">NCTC5047</strain>
    </source>
</reference>